<feature type="transmembrane region" description="Helical" evidence="7">
    <location>
        <begin position="293"/>
        <end position="315"/>
    </location>
</feature>
<proteinExistence type="inferred from homology"/>
<comment type="subcellular location">
    <subcellularLocation>
        <location evidence="1">Membrane</location>
        <topology evidence="1">Multi-pass membrane protein</topology>
    </subcellularLocation>
</comment>
<evidence type="ECO:0000259" key="9">
    <source>
        <dbReference type="Pfam" id="PF03522"/>
    </source>
</evidence>
<evidence type="ECO:0000256" key="2">
    <source>
        <dbReference type="ARBA" id="ARBA00010593"/>
    </source>
</evidence>
<feature type="transmembrane region" description="Helical" evidence="7">
    <location>
        <begin position="451"/>
        <end position="480"/>
    </location>
</feature>
<feature type="transmembrane region" description="Helical" evidence="7">
    <location>
        <begin position="96"/>
        <end position="118"/>
    </location>
</feature>
<evidence type="ECO:0000256" key="5">
    <source>
        <dbReference type="ARBA" id="ARBA00022989"/>
    </source>
</evidence>
<organism evidence="10">
    <name type="scientific">Pyrodinium bahamense</name>
    <dbReference type="NCBI Taxonomy" id="73915"/>
    <lineage>
        <taxon>Eukaryota</taxon>
        <taxon>Sar</taxon>
        <taxon>Alveolata</taxon>
        <taxon>Dinophyceae</taxon>
        <taxon>Gonyaulacales</taxon>
        <taxon>Pyrocystaceae</taxon>
        <taxon>Pyrodinium</taxon>
    </lineage>
</organism>
<dbReference type="Pfam" id="PF00324">
    <property type="entry name" value="AA_permease"/>
    <property type="match status" value="1"/>
</dbReference>
<evidence type="ECO:0000256" key="1">
    <source>
        <dbReference type="ARBA" id="ARBA00004141"/>
    </source>
</evidence>
<dbReference type="EMBL" id="HBEG01031068">
    <property type="protein sequence ID" value="CAD8368653.1"/>
    <property type="molecule type" value="Transcribed_RNA"/>
</dbReference>
<dbReference type="GO" id="GO:0015377">
    <property type="term" value="F:chloride:monoatomic cation symporter activity"/>
    <property type="evidence" value="ECO:0007669"/>
    <property type="project" value="InterPro"/>
</dbReference>
<feature type="transmembrane region" description="Helical" evidence="7">
    <location>
        <begin position="255"/>
        <end position="273"/>
    </location>
</feature>
<evidence type="ECO:0000256" key="7">
    <source>
        <dbReference type="SAM" id="Phobius"/>
    </source>
</evidence>
<dbReference type="InterPro" id="IPR004841">
    <property type="entry name" value="AA-permease/SLC12A_dom"/>
</dbReference>
<dbReference type="InterPro" id="IPR004842">
    <property type="entry name" value="SLC12A_fam"/>
</dbReference>
<evidence type="ECO:0008006" key="11">
    <source>
        <dbReference type="Google" id="ProtNLM"/>
    </source>
</evidence>
<evidence type="ECO:0000256" key="4">
    <source>
        <dbReference type="ARBA" id="ARBA00022692"/>
    </source>
</evidence>
<dbReference type="InterPro" id="IPR018491">
    <property type="entry name" value="SLC12_C"/>
</dbReference>
<sequence>MWHGRESASKIVRRWNLGAEEGVKSAGMGILQGVVFPCMANILGVLLFLRLPWIIGKAGILHGFLLVFICCCCTFVTALSLSAVATNGKIAGGGSYYLISRSLGPALGAGVGLCFYMANSIGAAMYFMGTVEAWEIAAPSAQIIGAGELNNIRVTGFCILGVALVVVGGGIKYVARLGTVFLFIVLGVILCMMLGCLLGPLSSGSPYTIESADSAGQVTMLTLEWSGPSASHFVDNFGADYNREQKAFPLDTHEYNFIGLMALWFPAVTGIMAGSNRSADLADPSGSIPKGTLIAQGFTSFIYLSFAVLYGCIAPRETLLDDKFFASSSAWPVKEIAIYGVIASTIGAGLTSLVSGTRLLSAIAADKTLPILKVFAVEPGKEPRLALIASGVLSACAIAIGELNAVAPVLTMFFLMCYTCVNMSCTVLEAVSDPNWRPSFRYHHWSISLVGAILCVWMMFAISAIIAMAAIVFCTVIFAYASFNSHKVKWGDGFQGLKFQIARNILQKLDYKAHTKNWRPQLLVITEASIREEDAVDGISKHEVLDVYEPQLLSFASQLKGGRGITILGGICSSEGVDVFSEGGMFVSHVQQRRVLDGQEAMQNLLKTYSIEGFGRMVYTEDYSSGLFSLMQIAGLGAFQPNCILAAWPPEWSGAGQQAKETRSRLIRMVQVAVVFNKVMLLAKGETWPQLSDRLNGHIDIWWIVGDGGILLLLPFLLAKHRVWHHCRTRLFVLAEKVGDDPEQVRQETQTYVNDFRLNIEVFVQVVDLETLDDLAEGEAEKFDDHQLQRVRSGVSLSEGLSGWRRQVSPGDSVNSQPVRQASFVSSLMRNASRDAKAFPANPPGTIGSTMSPPPTIDAVFGEPAAAGVHKPNMSQMRMTSDPARIKSAGVFEEHRGGLFMHNAGQLTSAKPCSPEQLGLARGLNALIRQQSCDADLVVTNLPDIPEGESAYGYFQLVEAMTHGLKRCVLARGTSAEVITAFT</sequence>
<name>A0A7S0AM74_9DINO</name>
<evidence type="ECO:0000259" key="8">
    <source>
        <dbReference type="Pfam" id="PF00324"/>
    </source>
</evidence>
<feature type="transmembrane region" description="Helical" evidence="7">
    <location>
        <begin position="61"/>
        <end position="84"/>
    </location>
</feature>
<evidence type="ECO:0000256" key="6">
    <source>
        <dbReference type="ARBA" id="ARBA00023136"/>
    </source>
</evidence>
<dbReference type="Pfam" id="PF03522">
    <property type="entry name" value="SLC12"/>
    <property type="match status" value="1"/>
</dbReference>
<feature type="transmembrane region" description="Helical" evidence="7">
    <location>
        <begin position="180"/>
        <end position="201"/>
    </location>
</feature>
<dbReference type="AlphaFoldDB" id="A0A7S0AM74"/>
<dbReference type="GO" id="GO:0016020">
    <property type="term" value="C:membrane"/>
    <property type="evidence" value="ECO:0007669"/>
    <property type="project" value="UniProtKB-SubCell"/>
</dbReference>
<dbReference type="Gene3D" id="1.20.1740.10">
    <property type="entry name" value="Amino acid/polyamine transporter I"/>
    <property type="match status" value="1"/>
</dbReference>
<keyword evidence="4 7" id="KW-0812">Transmembrane</keyword>
<feature type="transmembrane region" description="Helical" evidence="7">
    <location>
        <begin position="336"/>
        <end position="365"/>
    </location>
</feature>
<feature type="transmembrane region" description="Helical" evidence="7">
    <location>
        <begin position="154"/>
        <end position="174"/>
    </location>
</feature>
<accession>A0A7S0AM74</accession>
<reference evidence="10" key="1">
    <citation type="submission" date="2021-01" db="EMBL/GenBank/DDBJ databases">
        <authorList>
            <person name="Corre E."/>
            <person name="Pelletier E."/>
            <person name="Niang G."/>
            <person name="Scheremetjew M."/>
            <person name="Finn R."/>
            <person name="Kale V."/>
            <person name="Holt S."/>
            <person name="Cochrane G."/>
            <person name="Meng A."/>
            <person name="Brown T."/>
            <person name="Cohen L."/>
        </authorList>
    </citation>
    <scope>NUCLEOTIDE SEQUENCE</scope>
    <source>
        <strain evidence="10">Pbaha01</strain>
    </source>
</reference>
<keyword evidence="3" id="KW-0813">Transport</keyword>
<comment type="similarity">
    <text evidence="2">Belongs to the SLC12A transporter family.</text>
</comment>
<feature type="transmembrane region" description="Helical" evidence="7">
    <location>
        <begin position="385"/>
        <end position="403"/>
    </location>
</feature>
<evidence type="ECO:0000313" key="10">
    <source>
        <dbReference type="EMBL" id="CAD8368653.1"/>
    </source>
</evidence>
<feature type="domain" description="Amino acid permease/ SLC12A" evidence="8">
    <location>
        <begin position="33"/>
        <end position="523"/>
    </location>
</feature>
<dbReference type="FunFam" id="1.20.1740.10:FF:000013">
    <property type="entry name" value="Solute carrier family 12 member"/>
    <property type="match status" value="1"/>
</dbReference>
<feature type="domain" description="SLC12A transporter C-terminal" evidence="9">
    <location>
        <begin position="695"/>
        <end position="769"/>
    </location>
</feature>
<keyword evidence="5 7" id="KW-1133">Transmembrane helix</keyword>
<dbReference type="PANTHER" id="PTHR11827">
    <property type="entry name" value="SOLUTE CARRIER FAMILY 12, CATION COTRANSPORTERS"/>
    <property type="match status" value="1"/>
</dbReference>
<feature type="transmembrane region" description="Helical" evidence="7">
    <location>
        <begin position="30"/>
        <end position="49"/>
    </location>
</feature>
<protein>
    <recommendedName>
        <fullName evidence="11">Amino acid permease/ SLC12A domain-containing protein</fullName>
    </recommendedName>
</protein>
<gene>
    <name evidence="10" type="ORF">PBAH0796_LOCUS18980</name>
</gene>
<evidence type="ECO:0000256" key="3">
    <source>
        <dbReference type="ARBA" id="ARBA00022448"/>
    </source>
</evidence>
<dbReference type="PANTHER" id="PTHR11827:SF72">
    <property type="entry name" value="GH08340P"/>
    <property type="match status" value="1"/>
</dbReference>
<keyword evidence="6 7" id="KW-0472">Membrane</keyword>